<keyword evidence="5" id="KW-0808">Transferase</keyword>
<comment type="subcellular location">
    <subcellularLocation>
        <location evidence="1">Plastid</location>
        <location evidence="1">Chloroplast membrane</location>
        <topology evidence="1">Multi-pass membrane protein</topology>
    </subcellularLocation>
</comment>
<evidence type="ECO:0000256" key="13">
    <source>
        <dbReference type="ARBA" id="ARBA00023136"/>
    </source>
</evidence>
<evidence type="ECO:0000256" key="4">
    <source>
        <dbReference type="ARBA" id="ARBA00022640"/>
    </source>
</evidence>
<evidence type="ECO:0000256" key="16">
    <source>
        <dbReference type="ARBA" id="ARBA00048889"/>
    </source>
</evidence>
<comment type="catalytic activity">
    <reaction evidence="16">
        <text>phytol + CTP = phytyl phosphate + CDP + H(+)</text>
        <dbReference type="Rhea" id="RHEA:38055"/>
        <dbReference type="ChEBI" id="CHEBI:15378"/>
        <dbReference type="ChEBI" id="CHEBI:17327"/>
        <dbReference type="ChEBI" id="CHEBI:37563"/>
        <dbReference type="ChEBI" id="CHEBI:58069"/>
        <dbReference type="ChEBI" id="CHEBI:75483"/>
        <dbReference type="EC" id="2.7.1.182"/>
    </reaction>
</comment>
<dbReference type="Pfam" id="PF01753">
    <property type="entry name" value="zf-MYND"/>
    <property type="match status" value="1"/>
</dbReference>
<keyword evidence="10" id="KW-0862">Zinc</keyword>
<keyword evidence="3" id="KW-0150">Chloroplast</keyword>
<dbReference type="GO" id="GO:0016020">
    <property type="term" value="C:membrane"/>
    <property type="evidence" value="ECO:0007669"/>
    <property type="project" value="UniProtKB-SubCell"/>
</dbReference>
<dbReference type="OrthoDB" id="552473at2759"/>
<dbReference type="GO" id="GO:0009507">
    <property type="term" value="C:chloroplast"/>
    <property type="evidence" value="ECO:0007669"/>
    <property type="project" value="UniProtKB-SubCell"/>
</dbReference>
<proteinExistence type="inferred from homology"/>
<evidence type="ECO:0000259" key="18">
    <source>
        <dbReference type="PROSITE" id="PS50865"/>
    </source>
</evidence>
<evidence type="ECO:0000313" key="19">
    <source>
        <dbReference type="EMBL" id="KXZ48314.1"/>
    </source>
</evidence>
<evidence type="ECO:0000256" key="1">
    <source>
        <dbReference type="ARBA" id="ARBA00004508"/>
    </source>
</evidence>
<dbReference type="AlphaFoldDB" id="A0A150GER2"/>
<sequence>MVFATSAYVNLCWMVDRWSGPRGGPDGTRLAARLRAVSSGRCVQHAARCIGLAALCDANGGSAYGLPPELLASLASGQGAGGSGPVGREMRDDTVTQLRAMVCMMQLGDPAPPGRRGTLALAMRVGRLAVASIQEPAAAAPVAGPSGTAAVAAAAAPPLPWPAGLLREAAAGLRSCGDQDMAAHAEGLAAYLELGGDGACGALRQASLPPAPLASALSPPTEARRLLPGRCANPRCANLEGDSEAVLTLKPCAGCGAVGYCCRPCQTAHWREGHKGECAGMRRNGAR</sequence>
<evidence type="ECO:0000256" key="8">
    <source>
        <dbReference type="ARBA" id="ARBA00022771"/>
    </source>
</evidence>
<accession>A0A150GER2</accession>
<evidence type="ECO:0000256" key="17">
    <source>
        <dbReference type="PROSITE-ProRule" id="PRU00134"/>
    </source>
</evidence>
<evidence type="ECO:0000256" key="10">
    <source>
        <dbReference type="ARBA" id="ARBA00022833"/>
    </source>
</evidence>
<protein>
    <recommendedName>
        <fullName evidence="15">phytol kinase</fullName>
        <ecNumber evidence="15">2.7.1.182</ecNumber>
    </recommendedName>
</protein>
<keyword evidence="6" id="KW-0812">Transmembrane</keyword>
<feature type="domain" description="MYND-type" evidence="18">
    <location>
        <begin position="233"/>
        <end position="278"/>
    </location>
</feature>
<dbReference type="Gene3D" id="6.10.140.2220">
    <property type="match status" value="1"/>
</dbReference>
<evidence type="ECO:0000256" key="6">
    <source>
        <dbReference type="ARBA" id="ARBA00022692"/>
    </source>
</evidence>
<dbReference type="SUPFAM" id="SSF144232">
    <property type="entry name" value="HIT/MYND zinc finger-like"/>
    <property type="match status" value="1"/>
</dbReference>
<dbReference type="GO" id="GO:0010276">
    <property type="term" value="F:phytol kinase activity"/>
    <property type="evidence" value="ECO:0007669"/>
    <property type="project" value="UniProtKB-EC"/>
</dbReference>
<evidence type="ECO:0000256" key="7">
    <source>
        <dbReference type="ARBA" id="ARBA00022723"/>
    </source>
</evidence>
<evidence type="ECO:0000256" key="14">
    <source>
        <dbReference type="ARBA" id="ARBA00024015"/>
    </source>
</evidence>
<keyword evidence="8 17" id="KW-0863">Zinc-finger</keyword>
<name>A0A150GER2_GONPE</name>
<evidence type="ECO:0000256" key="5">
    <source>
        <dbReference type="ARBA" id="ARBA00022679"/>
    </source>
</evidence>
<evidence type="ECO:0000313" key="20">
    <source>
        <dbReference type="Proteomes" id="UP000075714"/>
    </source>
</evidence>
<evidence type="ECO:0000256" key="9">
    <source>
        <dbReference type="ARBA" id="ARBA00022777"/>
    </source>
</evidence>
<comment type="pathway">
    <text evidence="14">Cofactor biosynthesis; tocopherol biosynthesis.</text>
</comment>
<evidence type="ECO:0000256" key="2">
    <source>
        <dbReference type="ARBA" id="ARBA00010794"/>
    </source>
</evidence>
<dbReference type="Proteomes" id="UP000075714">
    <property type="component" value="Unassembled WGS sequence"/>
</dbReference>
<evidence type="ECO:0000256" key="11">
    <source>
        <dbReference type="ARBA" id="ARBA00022946"/>
    </source>
</evidence>
<dbReference type="PROSITE" id="PS50865">
    <property type="entry name" value="ZF_MYND_2"/>
    <property type="match status" value="1"/>
</dbReference>
<evidence type="ECO:0000256" key="15">
    <source>
        <dbReference type="ARBA" id="ARBA00039024"/>
    </source>
</evidence>
<keyword evidence="9" id="KW-0418">Kinase</keyword>
<comment type="caution">
    <text evidence="19">The sequence shown here is derived from an EMBL/GenBank/DDBJ whole genome shotgun (WGS) entry which is preliminary data.</text>
</comment>
<dbReference type="InterPro" id="IPR039606">
    <property type="entry name" value="Phytol/farnesol_kinase"/>
</dbReference>
<evidence type="ECO:0000256" key="3">
    <source>
        <dbReference type="ARBA" id="ARBA00022528"/>
    </source>
</evidence>
<dbReference type="PANTHER" id="PTHR32523">
    <property type="entry name" value="PHYTOL KINASE 1, CHLOROPLASTIC"/>
    <property type="match status" value="1"/>
</dbReference>
<dbReference type="GO" id="GO:0008270">
    <property type="term" value="F:zinc ion binding"/>
    <property type="evidence" value="ECO:0007669"/>
    <property type="project" value="UniProtKB-KW"/>
</dbReference>
<organism evidence="19 20">
    <name type="scientific">Gonium pectorale</name>
    <name type="common">Green alga</name>
    <dbReference type="NCBI Taxonomy" id="33097"/>
    <lineage>
        <taxon>Eukaryota</taxon>
        <taxon>Viridiplantae</taxon>
        <taxon>Chlorophyta</taxon>
        <taxon>core chlorophytes</taxon>
        <taxon>Chlorophyceae</taxon>
        <taxon>CS clade</taxon>
        <taxon>Chlamydomonadales</taxon>
        <taxon>Volvocaceae</taxon>
        <taxon>Gonium</taxon>
    </lineage>
</organism>
<evidence type="ECO:0000256" key="12">
    <source>
        <dbReference type="ARBA" id="ARBA00022989"/>
    </source>
</evidence>
<dbReference type="EC" id="2.7.1.182" evidence="15"/>
<keyword evidence="7" id="KW-0479">Metal-binding</keyword>
<dbReference type="PANTHER" id="PTHR32523:SF8">
    <property type="entry name" value="DOLICHOL KINASE"/>
    <property type="match status" value="1"/>
</dbReference>
<gene>
    <name evidence="19" type="ORF">GPECTOR_29g89</name>
</gene>
<keyword evidence="4" id="KW-0934">Plastid</keyword>
<keyword evidence="12" id="KW-1133">Transmembrane helix</keyword>
<comment type="similarity">
    <text evidence="2">Belongs to the polyprenol kinase family.</text>
</comment>
<keyword evidence="20" id="KW-1185">Reference proteome</keyword>
<dbReference type="EMBL" id="LSYV01000030">
    <property type="protein sequence ID" value="KXZ48314.1"/>
    <property type="molecule type" value="Genomic_DNA"/>
</dbReference>
<dbReference type="InterPro" id="IPR002893">
    <property type="entry name" value="Znf_MYND"/>
</dbReference>
<keyword evidence="13" id="KW-0472">Membrane</keyword>
<keyword evidence="11" id="KW-0809">Transit peptide</keyword>
<reference evidence="20" key="1">
    <citation type="journal article" date="2016" name="Nat. Commun.">
        <title>The Gonium pectorale genome demonstrates co-option of cell cycle regulation during the evolution of multicellularity.</title>
        <authorList>
            <person name="Hanschen E.R."/>
            <person name="Marriage T.N."/>
            <person name="Ferris P.J."/>
            <person name="Hamaji T."/>
            <person name="Toyoda A."/>
            <person name="Fujiyama A."/>
            <person name="Neme R."/>
            <person name="Noguchi H."/>
            <person name="Minakuchi Y."/>
            <person name="Suzuki M."/>
            <person name="Kawai-Toyooka H."/>
            <person name="Smith D.R."/>
            <person name="Sparks H."/>
            <person name="Anderson J."/>
            <person name="Bakaric R."/>
            <person name="Luria V."/>
            <person name="Karger A."/>
            <person name="Kirschner M.W."/>
            <person name="Durand P.M."/>
            <person name="Michod R.E."/>
            <person name="Nozaki H."/>
            <person name="Olson B.J."/>
        </authorList>
    </citation>
    <scope>NUCLEOTIDE SEQUENCE [LARGE SCALE GENOMIC DNA]</scope>
    <source>
        <strain evidence="20">NIES-2863</strain>
    </source>
</reference>